<dbReference type="Pfam" id="PF13305">
    <property type="entry name" value="TetR_C_33"/>
    <property type="match status" value="1"/>
</dbReference>
<dbReference type="GO" id="GO:0000976">
    <property type="term" value="F:transcription cis-regulatory region binding"/>
    <property type="evidence" value="ECO:0007669"/>
    <property type="project" value="TreeGrafter"/>
</dbReference>
<dbReference type="InterPro" id="IPR001647">
    <property type="entry name" value="HTH_TetR"/>
</dbReference>
<evidence type="ECO:0000256" key="4">
    <source>
        <dbReference type="PROSITE-ProRule" id="PRU00335"/>
    </source>
</evidence>
<evidence type="ECO:0000256" key="1">
    <source>
        <dbReference type="ARBA" id="ARBA00023015"/>
    </source>
</evidence>
<dbReference type="InterPro" id="IPR009057">
    <property type="entry name" value="Homeodomain-like_sf"/>
</dbReference>
<dbReference type="PANTHER" id="PTHR30055">
    <property type="entry name" value="HTH-TYPE TRANSCRIPTIONAL REGULATOR RUTR"/>
    <property type="match status" value="1"/>
</dbReference>
<dbReference type="Proteomes" id="UP001107961">
    <property type="component" value="Unassembled WGS sequence"/>
</dbReference>
<dbReference type="PRINTS" id="PR00455">
    <property type="entry name" value="HTHTETR"/>
</dbReference>
<dbReference type="InterPro" id="IPR025996">
    <property type="entry name" value="MT1864/Rv1816-like_C"/>
</dbReference>
<dbReference type="AlphaFoldDB" id="A0A9Q3W1I0"/>
<organism evidence="6 7">
    <name type="scientific">Alloalcanivorax xenomutans</name>
    <dbReference type="NCBI Taxonomy" id="1094342"/>
    <lineage>
        <taxon>Bacteria</taxon>
        <taxon>Pseudomonadati</taxon>
        <taxon>Pseudomonadota</taxon>
        <taxon>Gammaproteobacteria</taxon>
        <taxon>Oceanospirillales</taxon>
        <taxon>Alcanivoracaceae</taxon>
        <taxon>Alloalcanivorax</taxon>
    </lineage>
</organism>
<evidence type="ECO:0000256" key="3">
    <source>
        <dbReference type="ARBA" id="ARBA00023163"/>
    </source>
</evidence>
<name>A0A9Q3W1I0_9GAMM</name>
<evidence type="ECO:0000259" key="5">
    <source>
        <dbReference type="PROSITE" id="PS50977"/>
    </source>
</evidence>
<keyword evidence="3" id="KW-0804">Transcription</keyword>
<dbReference type="PANTHER" id="PTHR30055:SF220">
    <property type="entry name" value="TETR-FAMILY REGULATORY PROTEIN"/>
    <property type="match status" value="1"/>
</dbReference>
<dbReference type="InterPro" id="IPR050109">
    <property type="entry name" value="HTH-type_TetR-like_transc_reg"/>
</dbReference>
<dbReference type="Pfam" id="PF00440">
    <property type="entry name" value="TetR_N"/>
    <property type="match status" value="1"/>
</dbReference>
<evidence type="ECO:0000313" key="6">
    <source>
        <dbReference type="EMBL" id="MCE7507513.1"/>
    </source>
</evidence>
<comment type="caution">
    <text evidence="6">The sequence shown here is derived from an EMBL/GenBank/DDBJ whole genome shotgun (WGS) entry which is preliminary data.</text>
</comment>
<dbReference type="RefSeq" id="WP_022997301.1">
    <property type="nucleotide sequence ID" value="NZ_CP012331.1"/>
</dbReference>
<dbReference type="EMBL" id="JAJVKT010000002">
    <property type="protein sequence ID" value="MCE7507513.1"/>
    <property type="molecule type" value="Genomic_DNA"/>
</dbReference>
<dbReference type="GeneID" id="94688839"/>
<protein>
    <submittedName>
        <fullName evidence="6">TetR/AcrR family transcriptional regulator</fullName>
    </submittedName>
</protein>
<evidence type="ECO:0000313" key="7">
    <source>
        <dbReference type="Proteomes" id="UP001107961"/>
    </source>
</evidence>
<sequence>MERGSAYHHGNLRETLIEEGIALLAERADGDISLRQLARRVGVTANATYRHFANKNALLAALAAEGFRRLQEGQGEAVRGADPGQGLREAGLAYLRFAWRHPALFRLMFGPTLNRQGDEELTRVAAASFRALRSAVAAAHGLDEEAAGVEGATLRTWGLVHGLSHLMLDGQFGWRAESPLAVAEQALTDAVDGPL</sequence>
<reference evidence="6" key="1">
    <citation type="submission" date="2022-01" db="EMBL/GenBank/DDBJ databases">
        <authorList>
            <person name="Karlyshev A.V."/>
            <person name="Jaspars M."/>
        </authorList>
    </citation>
    <scope>NUCLEOTIDE SEQUENCE</scope>
    <source>
        <strain evidence="6">AGSA3-2</strain>
    </source>
</reference>
<dbReference type="KEGG" id="axe:P40_21210"/>
<dbReference type="SUPFAM" id="SSF46689">
    <property type="entry name" value="Homeodomain-like"/>
    <property type="match status" value="1"/>
</dbReference>
<gene>
    <name evidence="6" type="ORF">LZG35_02605</name>
</gene>
<accession>A0A9Q3W1I0</accession>
<feature type="domain" description="HTH tetR-type" evidence="5">
    <location>
        <begin position="10"/>
        <end position="70"/>
    </location>
</feature>
<keyword evidence="2 4" id="KW-0238">DNA-binding</keyword>
<keyword evidence="7" id="KW-1185">Reference proteome</keyword>
<dbReference type="InterPro" id="IPR036271">
    <property type="entry name" value="Tet_transcr_reg_TetR-rel_C_sf"/>
</dbReference>
<feature type="DNA-binding region" description="H-T-H motif" evidence="4">
    <location>
        <begin position="33"/>
        <end position="52"/>
    </location>
</feature>
<dbReference type="PROSITE" id="PS50977">
    <property type="entry name" value="HTH_TETR_2"/>
    <property type="match status" value="1"/>
</dbReference>
<dbReference type="SUPFAM" id="SSF48498">
    <property type="entry name" value="Tetracyclin repressor-like, C-terminal domain"/>
    <property type="match status" value="1"/>
</dbReference>
<proteinExistence type="predicted"/>
<keyword evidence="1" id="KW-0805">Transcription regulation</keyword>
<evidence type="ECO:0000256" key="2">
    <source>
        <dbReference type="ARBA" id="ARBA00023125"/>
    </source>
</evidence>
<dbReference type="GO" id="GO:0003700">
    <property type="term" value="F:DNA-binding transcription factor activity"/>
    <property type="evidence" value="ECO:0007669"/>
    <property type="project" value="TreeGrafter"/>
</dbReference>
<dbReference type="Gene3D" id="1.10.357.10">
    <property type="entry name" value="Tetracycline Repressor, domain 2"/>
    <property type="match status" value="1"/>
</dbReference>